<evidence type="ECO:0000313" key="1">
    <source>
        <dbReference type="Proteomes" id="UP000492821"/>
    </source>
</evidence>
<accession>A0A7E4VL64</accession>
<sequence>MCYKTSKKLVNYDYNDGFMVVKQTLAYHTSRTYDLCGTPARRPIMNQKPIIDGKCGDKFEVPANFQGNWNNAKGIPVKQHLPEATIVTRPDFRKVPKDAPVFNRK</sequence>
<reference evidence="1" key="1">
    <citation type="journal article" date="2013" name="Genetics">
        <title>The draft genome and transcriptome of Panagrellus redivivus are shaped by the harsh demands of a free-living lifestyle.</title>
        <authorList>
            <person name="Srinivasan J."/>
            <person name="Dillman A.R."/>
            <person name="Macchietto M.G."/>
            <person name="Heikkinen L."/>
            <person name="Lakso M."/>
            <person name="Fracchia K.M."/>
            <person name="Antoshechkin I."/>
            <person name="Mortazavi A."/>
            <person name="Wong G."/>
            <person name="Sternberg P.W."/>
        </authorList>
    </citation>
    <scope>NUCLEOTIDE SEQUENCE [LARGE SCALE GENOMIC DNA]</scope>
    <source>
        <strain evidence="1">MT8872</strain>
    </source>
</reference>
<dbReference type="Proteomes" id="UP000492821">
    <property type="component" value="Unassembled WGS sequence"/>
</dbReference>
<dbReference type="WBParaSite" id="Pan_g21486.t1">
    <property type="protein sequence ID" value="Pan_g21486.t1"/>
    <property type="gene ID" value="Pan_g21486"/>
</dbReference>
<proteinExistence type="predicted"/>
<evidence type="ECO:0000313" key="2">
    <source>
        <dbReference type="WBParaSite" id="Pan_g21486.t1"/>
    </source>
</evidence>
<reference evidence="2" key="2">
    <citation type="submission" date="2020-10" db="UniProtKB">
        <authorList>
            <consortium name="WormBaseParasite"/>
        </authorList>
    </citation>
    <scope>IDENTIFICATION</scope>
</reference>
<organism evidence="1 2">
    <name type="scientific">Panagrellus redivivus</name>
    <name type="common">Microworm</name>
    <dbReference type="NCBI Taxonomy" id="6233"/>
    <lineage>
        <taxon>Eukaryota</taxon>
        <taxon>Metazoa</taxon>
        <taxon>Ecdysozoa</taxon>
        <taxon>Nematoda</taxon>
        <taxon>Chromadorea</taxon>
        <taxon>Rhabditida</taxon>
        <taxon>Tylenchina</taxon>
        <taxon>Panagrolaimomorpha</taxon>
        <taxon>Panagrolaimoidea</taxon>
        <taxon>Panagrolaimidae</taxon>
        <taxon>Panagrellus</taxon>
    </lineage>
</organism>
<protein>
    <submittedName>
        <fullName evidence="2">DUF1996 domain-containing protein</fullName>
    </submittedName>
</protein>
<keyword evidence="1" id="KW-1185">Reference proteome</keyword>
<dbReference type="AlphaFoldDB" id="A0A7E4VL64"/>
<name>A0A7E4VL64_PANRE</name>